<evidence type="ECO:0000313" key="1">
    <source>
        <dbReference type="EMBL" id="PHV70167.1"/>
    </source>
</evidence>
<keyword evidence="2" id="KW-1185">Reference proteome</keyword>
<comment type="caution">
    <text evidence="1">The sequence shown here is derived from an EMBL/GenBank/DDBJ whole genome shotgun (WGS) entry which is preliminary data.</text>
</comment>
<sequence>MTFDSFQVDVKIEENKLWCEIILEQEPKYENLAYAFYLLLNGSKIKVSSYTSSNQAQFPLIEDGKYKVMGFVRQGEDRFTNMSNEIEFTFDNHYPVPTSEYEKNPISISIFGSCVTRDVLEYDRRKRLKLQTYIARQSIVSAVEKSVDINMDDIFLNSKFQKQCVYNDFKKNAFEFFNKDGSKYLIIDLIDERFKLVKCKKENSLVTYSTYLQESNHIKNPIFVEKKKSIFNGKKYYVDGMPLENYLGKFCSKIKAIYFEDHIIIHKCKMAQFYIDKEGNTKKFDESYLIYNKNINELLEYMYSYLECNLPQAMVINISDEYLADEQHKWGLSPMHYQKEYYISVFSKIEKYVTLQQS</sequence>
<dbReference type="EMBL" id="PEDL01000013">
    <property type="protein sequence ID" value="PHV70167.1"/>
    <property type="molecule type" value="Genomic_DNA"/>
</dbReference>
<accession>A0AC61DAU5</accession>
<reference evidence="1" key="1">
    <citation type="submission" date="2017-10" db="EMBL/GenBank/DDBJ databases">
        <title>Genome sequence of cellulolytic Lachnospiraceae bacterium XHS1971 isolated from hotspring sediment.</title>
        <authorList>
            <person name="Vasudevan G."/>
            <person name="Joshi A.J."/>
            <person name="Hivarkar S."/>
            <person name="Lanjekar V.B."/>
            <person name="Dhakephalkar P.K."/>
            <person name="Dagar S."/>
        </authorList>
    </citation>
    <scope>NUCLEOTIDE SEQUENCE</scope>
    <source>
        <strain evidence="1">XHS1971</strain>
    </source>
</reference>
<proteinExistence type="predicted"/>
<dbReference type="Proteomes" id="UP000224460">
    <property type="component" value="Unassembled WGS sequence"/>
</dbReference>
<gene>
    <name evidence="1" type="ORF">CS063_11865</name>
</gene>
<name>A0AC61DAU5_9FIRM</name>
<evidence type="ECO:0000313" key="2">
    <source>
        <dbReference type="Proteomes" id="UP000224460"/>
    </source>
</evidence>
<organism evidence="1 2">
    <name type="scientific">Sporanaerobium hydrogeniformans</name>
    <dbReference type="NCBI Taxonomy" id="3072179"/>
    <lineage>
        <taxon>Bacteria</taxon>
        <taxon>Bacillati</taxon>
        <taxon>Bacillota</taxon>
        <taxon>Clostridia</taxon>
        <taxon>Lachnospirales</taxon>
        <taxon>Lachnospiraceae</taxon>
        <taxon>Sporanaerobium</taxon>
    </lineage>
</organism>
<protein>
    <submittedName>
        <fullName evidence="1">Uncharacterized protein</fullName>
    </submittedName>
</protein>